<evidence type="ECO:0000256" key="4">
    <source>
        <dbReference type="ARBA" id="ARBA00022475"/>
    </source>
</evidence>
<dbReference type="InterPro" id="IPR003804">
    <property type="entry name" value="Lactate_perm"/>
</dbReference>
<dbReference type="GO" id="GO:0015295">
    <property type="term" value="F:solute:proton symporter activity"/>
    <property type="evidence" value="ECO:0007669"/>
    <property type="project" value="TreeGrafter"/>
</dbReference>
<comment type="function">
    <text evidence="8">Uptake of L-lactate across the membrane. Can also transport D-lactate and glycolate.</text>
</comment>
<feature type="transmembrane region" description="Helical" evidence="8">
    <location>
        <begin position="56"/>
        <end position="79"/>
    </location>
</feature>
<dbReference type="GO" id="GO:0005886">
    <property type="term" value="C:plasma membrane"/>
    <property type="evidence" value="ECO:0007669"/>
    <property type="project" value="UniProtKB-SubCell"/>
</dbReference>
<evidence type="ECO:0000256" key="7">
    <source>
        <dbReference type="ARBA" id="ARBA00023136"/>
    </source>
</evidence>
<keyword evidence="10" id="KW-1185">Reference proteome</keyword>
<feature type="transmembrane region" description="Helical" evidence="8">
    <location>
        <begin position="209"/>
        <end position="230"/>
    </location>
</feature>
<keyword evidence="7 8" id="KW-0472">Membrane</keyword>
<gene>
    <name evidence="9" type="ORF">FZ040_03860</name>
</gene>
<feature type="transmembrane region" description="Helical" evidence="8">
    <location>
        <begin position="175"/>
        <end position="197"/>
    </location>
</feature>
<reference evidence="9 10" key="1">
    <citation type="submission" date="2019-08" db="EMBL/GenBank/DDBJ databases">
        <title>Selenomonas sp. mPRGC5 and Selenomonas sp. mPRGC8 isolated from ruminal fluid of dairy goat (Capra hircus).</title>
        <authorList>
            <person name="Poothong S."/>
            <person name="Nuengjamnong C."/>
            <person name="Tanasupawat S."/>
        </authorList>
    </citation>
    <scope>NUCLEOTIDE SEQUENCE [LARGE SCALE GENOMIC DNA]</scope>
    <source>
        <strain evidence="10">mPRGC5</strain>
    </source>
</reference>
<feature type="transmembrane region" description="Helical" evidence="8">
    <location>
        <begin position="123"/>
        <end position="146"/>
    </location>
</feature>
<name>A0A5D6W8W5_9FIRM</name>
<feature type="transmembrane region" description="Helical" evidence="8">
    <location>
        <begin position="29"/>
        <end position="50"/>
    </location>
</feature>
<sequence length="511" mass="52589">MVLLALSPILWLVVALSILHMPGHKACLLALLISIVVGMGLYDMTALHAFQAFLEGVALACWPILLVIIAAIFTYNLSLHTKGMDVIKKMLTSVSHDRRVLILLIGWGFGGFLEGMAGFGTAIAIPAGMLAGIGINPIMAASVCLIANSVPTAYGSIGIPLVTLGSVTGNDPTTLATYTCLQLAPLTILCPTLMTIVAGGGKLKALKGMTVMCIAAALGFLIPELVVAHFMGPELAVVAGAIGAMGAIVGCAKLFPVNDPEYAMPSHDDEEPVTAAGGFKAWLPFILIFVFLLATSKLVPALHDPLNLIKTSVLIYDGEGGTPYTFTWVATPGILILLAAFIGGSVQGAGIGEMLSVFKKTVINLRFTIVTIIAVIATAKVMGYAGMTHEIAETAVAATGTAYPCIAAFIGSIGTFITGSATSSCVLFGKLQTDSALAIGATPAAQAWIAAANATGACAGKMVSPQSIAIAVASIGVTGVDGQLLKFAVRYYVPFVIVMGLIVYFGQSVVG</sequence>
<dbReference type="OrthoDB" id="9761056at2"/>
<proteinExistence type="inferred from homology"/>
<dbReference type="GO" id="GO:0015129">
    <property type="term" value="F:lactate transmembrane transporter activity"/>
    <property type="evidence" value="ECO:0007669"/>
    <property type="project" value="UniProtKB-UniRule"/>
</dbReference>
<feature type="transmembrane region" description="Helical" evidence="8">
    <location>
        <begin position="100"/>
        <end position="117"/>
    </location>
</feature>
<feature type="transmembrane region" description="Helical" evidence="8">
    <location>
        <begin position="153"/>
        <end position="169"/>
    </location>
</feature>
<dbReference type="EMBL" id="VTOY01000002">
    <property type="protein sequence ID" value="TYZ23872.1"/>
    <property type="molecule type" value="Genomic_DNA"/>
</dbReference>
<evidence type="ECO:0000313" key="9">
    <source>
        <dbReference type="EMBL" id="TYZ23872.1"/>
    </source>
</evidence>
<keyword evidence="3 8" id="KW-0813">Transport</keyword>
<dbReference type="Proteomes" id="UP000323646">
    <property type="component" value="Unassembled WGS sequence"/>
</dbReference>
<evidence type="ECO:0000256" key="2">
    <source>
        <dbReference type="ARBA" id="ARBA00010100"/>
    </source>
</evidence>
<feature type="transmembrane region" description="Helical" evidence="8">
    <location>
        <begin position="281"/>
        <end position="303"/>
    </location>
</feature>
<keyword evidence="5 8" id="KW-0812">Transmembrane</keyword>
<feature type="transmembrane region" description="Helical" evidence="8">
    <location>
        <begin position="323"/>
        <end position="342"/>
    </location>
</feature>
<evidence type="ECO:0000313" key="10">
    <source>
        <dbReference type="Proteomes" id="UP000323646"/>
    </source>
</evidence>
<evidence type="ECO:0000256" key="6">
    <source>
        <dbReference type="ARBA" id="ARBA00022989"/>
    </source>
</evidence>
<evidence type="ECO:0000256" key="1">
    <source>
        <dbReference type="ARBA" id="ARBA00004651"/>
    </source>
</evidence>
<dbReference type="Pfam" id="PF02652">
    <property type="entry name" value="Lactate_perm"/>
    <property type="match status" value="1"/>
</dbReference>
<comment type="caution">
    <text evidence="9">The sequence shown here is derived from an EMBL/GenBank/DDBJ whole genome shotgun (WGS) entry which is preliminary data.</text>
</comment>
<evidence type="ECO:0000256" key="5">
    <source>
        <dbReference type="ARBA" id="ARBA00022692"/>
    </source>
</evidence>
<feature type="transmembrane region" description="Helical" evidence="8">
    <location>
        <begin position="236"/>
        <end position="255"/>
    </location>
</feature>
<organism evidence="9 10">
    <name type="scientific">Selenomonas ruminis</name>
    <dbReference type="NCBI Taxonomy" id="2593411"/>
    <lineage>
        <taxon>Bacteria</taxon>
        <taxon>Bacillati</taxon>
        <taxon>Bacillota</taxon>
        <taxon>Negativicutes</taxon>
        <taxon>Selenomonadales</taxon>
        <taxon>Selenomonadaceae</taxon>
        <taxon>Selenomonas</taxon>
    </lineage>
</organism>
<feature type="transmembrane region" description="Helical" evidence="8">
    <location>
        <begin position="6"/>
        <end position="22"/>
    </location>
</feature>
<keyword evidence="4 8" id="KW-1003">Cell membrane</keyword>
<feature type="transmembrane region" description="Helical" evidence="8">
    <location>
        <begin position="363"/>
        <end position="386"/>
    </location>
</feature>
<dbReference type="AlphaFoldDB" id="A0A5D6W8W5"/>
<accession>A0A5D6W8W5</accession>
<protein>
    <recommendedName>
        <fullName evidence="8">L-lactate permease</fullName>
    </recommendedName>
</protein>
<feature type="transmembrane region" description="Helical" evidence="8">
    <location>
        <begin position="491"/>
        <end position="510"/>
    </location>
</feature>
<dbReference type="RefSeq" id="WP_149170805.1">
    <property type="nucleotide sequence ID" value="NZ_VTOY01000002.1"/>
</dbReference>
<dbReference type="NCBIfam" id="TIGR00795">
    <property type="entry name" value="lctP"/>
    <property type="match status" value="1"/>
</dbReference>
<comment type="similarity">
    <text evidence="2 8">Belongs to the lactate permease family.</text>
</comment>
<comment type="subcellular location">
    <subcellularLocation>
        <location evidence="1 8">Cell membrane</location>
        <topology evidence="1 8">Multi-pass membrane protein</topology>
    </subcellularLocation>
</comment>
<evidence type="ECO:0000256" key="3">
    <source>
        <dbReference type="ARBA" id="ARBA00022448"/>
    </source>
</evidence>
<dbReference type="PANTHER" id="PTHR30003">
    <property type="entry name" value="L-LACTATE PERMEASE"/>
    <property type="match status" value="1"/>
</dbReference>
<dbReference type="PANTHER" id="PTHR30003:SF0">
    <property type="entry name" value="GLYCOLATE PERMEASE GLCA-RELATED"/>
    <property type="match status" value="1"/>
</dbReference>
<feature type="transmembrane region" description="Helical" evidence="8">
    <location>
        <begin position="406"/>
        <end position="429"/>
    </location>
</feature>
<evidence type="ECO:0000256" key="8">
    <source>
        <dbReference type="RuleBase" id="RU365092"/>
    </source>
</evidence>
<keyword evidence="6 8" id="KW-1133">Transmembrane helix</keyword>